<dbReference type="AlphaFoldDB" id="A0A9W8G693"/>
<accession>A0A9W8G693</accession>
<dbReference type="SUPFAM" id="SSF47370">
    <property type="entry name" value="Bromodomain"/>
    <property type="match status" value="1"/>
</dbReference>
<evidence type="ECO:0000313" key="6">
    <source>
        <dbReference type="Proteomes" id="UP001151518"/>
    </source>
</evidence>
<dbReference type="Pfam" id="PF00439">
    <property type="entry name" value="Bromodomain"/>
    <property type="match status" value="1"/>
</dbReference>
<proteinExistence type="predicted"/>
<dbReference type="PANTHER" id="PTHR15398:SF4">
    <property type="entry name" value="BROMODOMAIN-CONTAINING PROTEIN 8 ISOFORM X1"/>
    <property type="match status" value="1"/>
</dbReference>
<gene>
    <name evidence="5" type="ORF">GGI25_004634</name>
</gene>
<organism evidence="5 6">
    <name type="scientific">Coemansia spiralis</name>
    <dbReference type="NCBI Taxonomy" id="417178"/>
    <lineage>
        <taxon>Eukaryota</taxon>
        <taxon>Fungi</taxon>
        <taxon>Fungi incertae sedis</taxon>
        <taxon>Zoopagomycota</taxon>
        <taxon>Kickxellomycotina</taxon>
        <taxon>Kickxellomycetes</taxon>
        <taxon>Kickxellales</taxon>
        <taxon>Kickxellaceae</taxon>
        <taxon>Coemansia</taxon>
    </lineage>
</organism>
<dbReference type="SMART" id="SM00297">
    <property type="entry name" value="BROMO"/>
    <property type="match status" value="1"/>
</dbReference>
<feature type="region of interest" description="Disordered" evidence="3">
    <location>
        <begin position="517"/>
        <end position="562"/>
    </location>
</feature>
<dbReference type="GO" id="GO:0006325">
    <property type="term" value="P:chromatin organization"/>
    <property type="evidence" value="ECO:0007669"/>
    <property type="project" value="UniProtKB-ARBA"/>
</dbReference>
<evidence type="ECO:0000256" key="1">
    <source>
        <dbReference type="ARBA" id="ARBA00023117"/>
    </source>
</evidence>
<dbReference type="PROSITE" id="PS50014">
    <property type="entry name" value="BROMODOMAIN_2"/>
    <property type="match status" value="1"/>
</dbReference>
<dbReference type="InterPro" id="IPR001487">
    <property type="entry name" value="Bromodomain"/>
</dbReference>
<dbReference type="OrthoDB" id="1742084at2759"/>
<dbReference type="PRINTS" id="PR00503">
    <property type="entry name" value="BROMODOMAIN"/>
</dbReference>
<feature type="domain" description="Bromo" evidence="4">
    <location>
        <begin position="384"/>
        <end position="454"/>
    </location>
</feature>
<dbReference type="InterPro" id="IPR036427">
    <property type="entry name" value="Bromodomain-like_sf"/>
</dbReference>
<keyword evidence="1 2" id="KW-0103">Bromodomain</keyword>
<protein>
    <recommendedName>
        <fullName evidence="4">Bromo domain-containing protein</fullName>
    </recommendedName>
</protein>
<dbReference type="EMBL" id="JANBTW010000065">
    <property type="protein sequence ID" value="KAJ2673649.1"/>
    <property type="molecule type" value="Genomic_DNA"/>
</dbReference>
<sequence length="562" mass="61436">MTLGASISSDSTGKCTTHDMLIVLSVASTLGTNNWEKIASIVSNDPLAMPGKKNNGTYTSQECKRLFTDALQEFSEPGSSGKPEEVILNEAILRLKVKRLDEIKARLEIIDSELKRADVEPASFTNNNTNIADKATTSNISTSTVGHTLDDLSVLNMLKESGNGAVTTEDENDKPRDAQPSMQADMLVVEEYSTPSEQQPGEAIARSPSPFTDNTWDSLEEDKHKILGPAYNTLLASEKIKTVGRSKAAADTIQDSAAMVENGDSESRKLGEESGMNQIDKSVNIATEDIQCKNSLKPGIEITEKISQASSITNESFQQTPEKEKDNIRIKAKYVAVDSEPRPVHTPPSAAFTTAEGKAATLAIDEQQLKNWKKNITTVWRDISGHRFGSMFISPIKSADAPNYYDVIRKPMDLKTIKNRIRDEEITTTVEFYRDIMQMLMNALMYNAEDTEVYQMTMEFIPDAQACIEQLLQTEEAVKQPKGSSSSDGVNIIAVTGASGGSDSVLGADVVGTQVAVGASKHEDETRSIGENHDEEDSDASSVPAKRKRRMASERASKHLRV</sequence>
<comment type="caution">
    <text evidence="5">The sequence shown here is derived from an EMBL/GenBank/DDBJ whole genome shotgun (WGS) entry which is preliminary data.</text>
</comment>
<feature type="compositionally biased region" description="Basic and acidic residues" evidence="3">
    <location>
        <begin position="520"/>
        <end position="532"/>
    </location>
</feature>
<dbReference type="Proteomes" id="UP001151518">
    <property type="component" value="Unassembled WGS sequence"/>
</dbReference>
<evidence type="ECO:0000313" key="5">
    <source>
        <dbReference type="EMBL" id="KAJ2673649.1"/>
    </source>
</evidence>
<dbReference type="Gene3D" id="1.20.920.10">
    <property type="entry name" value="Bromodomain-like"/>
    <property type="match status" value="1"/>
</dbReference>
<dbReference type="GO" id="GO:0035267">
    <property type="term" value="C:NuA4 histone acetyltransferase complex"/>
    <property type="evidence" value="ECO:0007669"/>
    <property type="project" value="TreeGrafter"/>
</dbReference>
<evidence type="ECO:0000256" key="3">
    <source>
        <dbReference type="SAM" id="MobiDB-lite"/>
    </source>
</evidence>
<feature type="compositionally biased region" description="Basic and acidic residues" evidence="3">
    <location>
        <begin position="551"/>
        <end position="562"/>
    </location>
</feature>
<dbReference type="PANTHER" id="PTHR15398">
    <property type="entry name" value="BROMODOMAIN-CONTAINING PROTEIN 8"/>
    <property type="match status" value="1"/>
</dbReference>
<evidence type="ECO:0000256" key="2">
    <source>
        <dbReference type="PROSITE-ProRule" id="PRU00035"/>
    </source>
</evidence>
<reference evidence="5" key="1">
    <citation type="submission" date="2022-07" db="EMBL/GenBank/DDBJ databases">
        <title>Phylogenomic reconstructions and comparative analyses of Kickxellomycotina fungi.</title>
        <authorList>
            <person name="Reynolds N.K."/>
            <person name="Stajich J.E."/>
            <person name="Barry K."/>
            <person name="Grigoriev I.V."/>
            <person name="Crous P."/>
            <person name="Smith M.E."/>
        </authorList>
    </citation>
    <scope>NUCLEOTIDE SEQUENCE</scope>
    <source>
        <strain evidence="5">NRRL 3115</strain>
    </source>
</reference>
<evidence type="ECO:0000259" key="4">
    <source>
        <dbReference type="PROSITE" id="PS50014"/>
    </source>
</evidence>
<name>A0A9W8G693_9FUNG</name>